<evidence type="ECO:0008006" key="8">
    <source>
        <dbReference type="Google" id="ProtNLM"/>
    </source>
</evidence>
<dbReference type="EMBL" id="DS469810">
    <property type="protein sequence ID" value="EDO32705.1"/>
    <property type="molecule type" value="Genomic_DNA"/>
</dbReference>
<evidence type="ECO:0000313" key="7">
    <source>
        <dbReference type="Proteomes" id="UP000001593"/>
    </source>
</evidence>
<reference evidence="6 7" key="1">
    <citation type="journal article" date="2007" name="Science">
        <title>Sea anemone genome reveals ancestral eumetazoan gene repertoire and genomic organization.</title>
        <authorList>
            <person name="Putnam N.H."/>
            <person name="Srivastava M."/>
            <person name="Hellsten U."/>
            <person name="Dirks B."/>
            <person name="Chapman J."/>
            <person name="Salamov A."/>
            <person name="Terry A."/>
            <person name="Shapiro H."/>
            <person name="Lindquist E."/>
            <person name="Kapitonov V.V."/>
            <person name="Jurka J."/>
            <person name="Genikhovich G."/>
            <person name="Grigoriev I.V."/>
            <person name="Lucas S.M."/>
            <person name="Steele R.E."/>
            <person name="Finnerty J.R."/>
            <person name="Technau U."/>
            <person name="Martindale M.Q."/>
            <person name="Rokhsar D.S."/>
        </authorList>
    </citation>
    <scope>NUCLEOTIDE SEQUENCE [LARGE SCALE GENOMIC DNA]</scope>
    <source>
        <strain evidence="7">CH2 X CH6</strain>
    </source>
</reference>
<sequence>MSDPESDKEDSQEEPYEIIETPGARQQDLLRDLMSMDLGNRTTIQQIGIGGATGWFAGYMCKKIGKLTISAIGGGILILQIAHKTGYININWKKVEKDYNKVSRHVEREVYKVAQGNSSTEQRIVGTGRQIFDYAKRNMAAASGFAGGFLIGMAF</sequence>
<name>A7SUB5_NEMVE</name>
<dbReference type="OMA" id="KWANKTA"/>
<comment type="similarity">
    <text evidence="2">Belongs to the FUN14 family.</text>
</comment>
<dbReference type="PhylomeDB" id="A7SUB5"/>
<dbReference type="GO" id="GO:0005741">
    <property type="term" value="C:mitochondrial outer membrane"/>
    <property type="evidence" value="ECO:0000318"/>
    <property type="project" value="GO_Central"/>
</dbReference>
<dbReference type="AlphaFoldDB" id="A7SUB5"/>
<evidence type="ECO:0000256" key="3">
    <source>
        <dbReference type="ARBA" id="ARBA00022692"/>
    </source>
</evidence>
<dbReference type="Proteomes" id="UP000001593">
    <property type="component" value="Unassembled WGS sequence"/>
</dbReference>
<dbReference type="GO" id="GO:0000422">
    <property type="term" value="P:autophagy of mitochondrion"/>
    <property type="evidence" value="ECO:0000318"/>
    <property type="project" value="GO_Central"/>
</dbReference>
<accession>A7SUB5</accession>
<dbReference type="InParanoid" id="A7SUB5"/>
<dbReference type="InterPro" id="IPR007014">
    <property type="entry name" value="FUN14"/>
</dbReference>
<evidence type="ECO:0000256" key="2">
    <source>
        <dbReference type="ARBA" id="ARBA00009160"/>
    </source>
</evidence>
<evidence type="ECO:0000256" key="5">
    <source>
        <dbReference type="ARBA" id="ARBA00023136"/>
    </source>
</evidence>
<evidence type="ECO:0000256" key="1">
    <source>
        <dbReference type="ARBA" id="ARBA00004374"/>
    </source>
</evidence>
<protein>
    <recommendedName>
        <fullName evidence="8">FUN14 domain-containing protein 1</fullName>
    </recommendedName>
</protein>
<keyword evidence="7" id="KW-1185">Reference proteome</keyword>
<dbReference type="PANTHER" id="PTHR21346">
    <property type="entry name" value="FUN14 DOMAIN CONTAINING"/>
    <property type="match status" value="1"/>
</dbReference>
<dbReference type="STRING" id="45351.A7SUB5"/>
<dbReference type="OrthoDB" id="163794at2759"/>
<organism evidence="6 7">
    <name type="scientific">Nematostella vectensis</name>
    <name type="common">Starlet sea anemone</name>
    <dbReference type="NCBI Taxonomy" id="45351"/>
    <lineage>
        <taxon>Eukaryota</taxon>
        <taxon>Metazoa</taxon>
        <taxon>Cnidaria</taxon>
        <taxon>Anthozoa</taxon>
        <taxon>Hexacorallia</taxon>
        <taxon>Actiniaria</taxon>
        <taxon>Edwardsiidae</taxon>
        <taxon>Nematostella</taxon>
    </lineage>
</organism>
<keyword evidence="3" id="KW-0812">Transmembrane</keyword>
<keyword evidence="5" id="KW-0472">Membrane</keyword>
<comment type="subcellular location">
    <subcellularLocation>
        <location evidence="1">Mitochondrion outer membrane</location>
        <topology evidence="1">Multi-pass membrane protein</topology>
    </subcellularLocation>
</comment>
<dbReference type="Pfam" id="PF04930">
    <property type="entry name" value="FUN14"/>
    <property type="match status" value="1"/>
</dbReference>
<evidence type="ECO:0000256" key="4">
    <source>
        <dbReference type="ARBA" id="ARBA00022989"/>
    </source>
</evidence>
<gene>
    <name evidence="6" type="ORF">NEMVEDRAFT_v1g247457</name>
</gene>
<evidence type="ECO:0000313" key="6">
    <source>
        <dbReference type="EMBL" id="EDO32705.1"/>
    </source>
</evidence>
<dbReference type="eggNOG" id="KOG4099">
    <property type="taxonomic scope" value="Eukaryota"/>
</dbReference>
<dbReference type="KEGG" id="nve:5503860"/>
<dbReference type="FunCoup" id="A7SUB5">
    <property type="interactions" value="26"/>
</dbReference>
<dbReference type="HOGENOM" id="CLU_095425_2_0_1"/>
<keyword evidence="4" id="KW-1133">Transmembrane helix</keyword>
<proteinExistence type="inferred from homology"/>
<dbReference type="PANTHER" id="PTHR21346:SF0">
    <property type="entry name" value="RE45833P"/>
    <property type="match status" value="1"/>
</dbReference>